<dbReference type="EMBL" id="FNDS01000020">
    <property type="protein sequence ID" value="SDI75583.1"/>
    <property type="molecule type" value="Genomic_DNA"/>
</dbReference>
<sequence length="619" mass="67347">MTRAVPPSCRPLRLTAAFAIYTLAMPSSHAATFSIGEIQGQFDSSLSIGSAWSTQNPKAELLHSHSVDDGKLNFREGDPISRVFKGVHDLELKYGDSGIFVRGKYWYDFVLKDEDMRYKNISDSGREEAAKSAGAEFLDAFVYHNYEFRELPGVVKLGKQVVNWGESSFIQGGINSINPIDVSSFRRPGSEIKEGLVPVNMFYLSQSLSENFSAETFYQLGWDKTVIDNCGTFFSTNDVVADGCGGLPVGPIIYQNPLAQQALSPFGIKLTSEGIEIPRAHDNDPPDSGQWGLALRWFKPDWDSEFGAYFINYHSRQPYISSVTSPHVADLGFAPTLCGNLGVPSSACSSLMATSAGQSLTQAYRLGTSQYFVDYPEDIRLYGLSFSTSLPTGTTLAGEISYRPNMPVQISPYDLISAGTGVTAITPLLSSGAIDLQNSTALSGYRRKEVTQAQITATHFFDQAMGADRLTLIGEVGMTHVGGLESRDKIRYGRSTAYGSGALAPDNSLCTSTSETPQYCTNDGFTTSTSWGYRARAIWEYSNIIQGVELKPNLAWSHDVAGYAPEPGFNEGSKAISVGIDGTYLSTYTASLSYTNFFGGDYNVNVDRDFVALSLGVSF</sequence>
<evidence type="ECO:0000313" key="2">
    <source>
        <dbReference type="EMBL" id="SDI75583.1"/>
    </source>
</evidence>
<feature type="signal peptide" evidence="1">
    <location>
        <begin position="1"/>
        <end position="30"/>
    </location>
</feature>
<evidence type="ECO:0008006" key="4">
    <source>
        <dbReference type="Google" id="ProtNLM"/>
    </source>
</evidence>
<dbReference type="RefSeq" id="WP_090268435.1">
    <property type="nucleotide sequence ID" value="NZ_FNDS01000020.1"/>
</dbReference>
<proteinExistence type="predicted"/>
<dbReference type="Pfam" id="PF06980">
    <property type="entry name" value="DUF1302"/>
    <property type="match status" value="1"/>
</dbReference>
<feature type="chain" id="PRO_5011586186" description="Type V secretory pathway, adhesin AidA" evidence="1">
    <location>
        <begin position="31"/>
        <end position="619"/>
    </location>
</feature>
<evidence type="ECO:0000256" key="1">
    <source>
        <dbReference type="SAM" id="SignalP"/>
    </source>
</evidence>
<dbReference type="AlphaFoldDB" id="A0A1G8N621"/>
<dbReference type="Proteomes" id="UP000199636">
    <property type="component" value="Unassembled WGS sequence"/>
</dbReference>
<dbReference type="STRING" id="428992.SAMN05216272_12017"/>
<name>A0A1G8N621_9PSED</name>
<dbReference type="OrthoDB" id="7000272at2"/>
<protein>
    <recommendedName>
        <fullName evidence="4">Type V secretory pathway, adhesin AidA</fullName>
    </recommendedName>
</protein>
<accession>A0A1G8N621</accession>
<organism evidence="2 3">
    <name type="scientific">Pseudomonas panipatensis</name>
    <dbReference type="NCBI Taxonomy" id="428992"/>
    <lineage>
        <taxon>Bacteria</taxon>
        <taxon>Pseudomonadati</taxon>
        <taxon>Pseudomonadota</taxon>
        <taxon>Gammaproteobacteria</taxon>
        <taxon>Pseudomonadales</taxon>
        <taxon>Pseudomonadaceae</taxon>
        <taxon>Pseudomonas</taxon>
    </lineage>
</organism>
<reference evidence="3" key="1">
    <citation type="submission" date="2016-10" db="EMBL/GenBank/DDBJ databases">
        <authorList>
            <person name="Varghese N."/>
            <person name="Submissions S."/>
        </authorList>
    </citation>
    <scope>NUCLEOTIDE SEQUENCE [LARGE SCALE GENOMIC DNA]</scope>
    <source>
        <strain evidence="3">CCM 7469</strain>
    </source>
</reference>
<evidence type="ECO:0000313" key="3">
    <source>
        <dbReference type="Proteomes" id="UP000199636"/>
    </source>
</evidence>
<keyword evidence="3" id="KW-1185">Reference proteome</keyword>
<dbReference type="InterPro" id="IPR010727">
    <property type="entry name" value="DUF1302"/>
</dbReference>
<gene>
    <name evidence="2" type="ORF">SAMN05216272_12017</name>
</gene>
<keyword evidence="1" id="KW-0732">Signal</keyword>